<evidence type="ECO:0000256" key="4">
    <source>
        <dbReference type="ARBA" id="ARBA00022679"/>
    </source>
</evidence>
<dbReference type="GO" id="GO:0005737">
    <property type="term" value="C:cytoplasm"/>
    <property type="evidence" value="ECO:0007669"/>
    <property type="project" value="UniProtKB-SubCell"/>
</dbReference>
<dbReference type="InterPro" id="IPR002903">
    <property type="entry name" value="RsmH"/>
</dbReference>
<feature type="binding site" evidence="6">
    <location>
        <position position="94"/>
    </location>
    <ligand>
        <name>S-adenosyl-L-methionine</name>
        <dbReference type="ChEBI" id="CHEBI:59789"/>
    </ligand>
</feature>
<keyword evidence="4 6" id="KW-0808">Transferase</keyword>
<dbReference type="InterPro" id="IPR029063">
    <property type="entry name" value="SAM-dependent_MTases_sf"/>
</dbReference>
<dbReference type="PIRSF" id="PIRSF004486">
    <property type="entry name" value="MraW"/>
    <property type="match status" value="1"/>
</dbReference>
<dbReference type="InterPro" id="IPR023397">
    <property type="entry name" value="SAM-dep_MeTrfase_MraW_recog"/>
</dbReference>
<evidence type="ECO:0000313" key="8">
    <source>
        <dbReference type="Proteomes" id="UP000705230"/>
    </source>
</evidence>
<comment type="catalytic activity">
    <reaction evidence="6">
        <text>cytidine(1402) in 16S rRNA + S-adenosyl-L-methionine = N(4)-methylcytidine(1402) in 16S rRNA + S-adenosyl-L-homocysteine + H(+)</text>
        <dbReference type="Rhea" id="RHEA:42928"/>
        <dbReference type="Rhea" id="RHEA-COMP:10286"/>
        <dbReference type="Rhea" id="RHEA-COMP:10287"/>
        <dbReference type="ChEBI" id="CHEBI:15378"/>
        <dbReference type="ChEBI" id="CHEBI:57856"/>
        <dbReference type="ChEBI" id="CHEBI:59789"/>
        <dbReference type="ChEBI" id="CHEBI:74506"/>
        <dbReference type="ChEBI" id="CHEBI:82748"/>
        <dbReference type="EC" id="2.1.1.199"/>
    </reaction>
</comment>
<dbReference type="NCBIfam" id="TIGR00006">
    <property type="entry name" value="16S rRNA (cytosine(1402)-N(4))-methyltransferase RsmH"/>
    <property type="match status" value="1"/>
</dbReference>
<dbReference type="GO" id="GO:0070475">
    <property type="term" value="P:rRNA base methylation"/>
    <property type="evidence" value="ECO:0007669"/>
    <property type="project" value="UniProtKB-UniRule"/>
</dbReference>
<gene>
    <name evidence="6 7" type="primary">rsmH</name>
    <name evidence="7" type="ORF">ISR29_02325</name>
</gene>
<comment type="caution">
    <text evidence="7">The sequence shown here is derived from an EMBL/GenBank/DDBJ whole genome shotgun (WGS) entry which is preliminary data.</text>
</comment>
<dbReference type="Gene3D" id="1.10.150.170">
    <property type="entry name" value="Putative methyltransferase TM0872, insert domain"/>
    <property type="match status" value="1"/>
</dbReference>
<comment type="subcellular location">
    <subcellularLocation>
        <location evidence="6">Cytoplasm</location>
    </subcellularLocation>
</comment>
<evidence type="ECO:0000256" key="2">
    <source>
        <dbReference type="ARBA" id="ARBA00022552"/>
    </source>
</evidence>
<evidence type="ECO:0000256" key="3">
    <source>
        <dbReference type="ARBA" id="ARBA00022603"/>
    </source>
</evidence>
<accession>A0A937LZ06</accession>
<dbReference type="Gene3D" id="3.40.50.150">
    <property type="entry name" value="Vaccinia Virus protein VP39"/>
    <property type="match status" value="1"/>
</dbReference>
<keyword evidence="5 6" id="KW-0949">S-adenosyl-L-methionine</keyword>
<evidence type="ECO:0000256" key="5">
    <source>
        <dbReference type="ARBA" id="ARBA00022691"/>
    </source>
</evidence>
<dbReference type="EMBL" id="JADHSG010000002">
    <property type="protein sequence ID" value="MBL6903015.1"/>
    <property type="molecule type" value="Genomic_DNA"/>
</dbReference>
<evidence type="ECO:0000313" key="7">
    <source>
        <dbReference type="EMBL" id="MBL6903015.1"/>
    </source>
</evidence>
<keyword evidence="6" id="KW-0963">Cytoplasm</keyword>
<dbReference type="Proteomes" id="UP000705230">
    <property type="component" value="Unassembled WGS sequence"/>
</dbReference>
<feature type="binding site" evidence="6">
    <location>
        <position position="101"/>
    </location>
    <ligand>
        <name>S-adenosyl-L-methionine</name>
        <dbReference type="ChEBI" id="CHEBI:59789"/>
    </ligand>
</feature>
<dbReference type="HAMAP" id="MF_01007">
    <property type="entry name" value="16SrRNA_methyltr_H"/>
    <property type="match status" value="1"/>
</dbReference>
<dbReference type="SUPFAM" id="SSF81799">
    <property type="entry name" value="Putative methyltransferase TM0872, insert domain"/>
    <property type="match status" value="1"/>
</dbReference>
<sequence>MLHFPVLLEESIGFLVDNKSGSFLDCTFGRGGHSKSILNTITDQGELTAFDKDPDAIEYANNSIKDPRFKIIHKSFNEIDSTFKARSLDGILFDLGTCSTHFDDKSRGFSFQDTGPLDMRFNFNTGYPVSEWINTTNEKDLVDVLFKYGQEKNARSIAKAICISRKESSIETTSQLADIIVSVSSKKYTKIHPATKSFQAFRIFINNELVELEQALEKSKQLIKIGGKIVVISFHSLEDSIVKNSFKTKIQAFPKEIPINPIITKEFECIARKIRPSSDEISKNKRSRSAIMRVFKKLP</sequence>
<dbReference type="Pfam" id="PF01795">
    <property type="entry name" value="Methyltransf_5"/>
    <property type="match status" value="1"/>
</dbReference>
<organism evidence="7 8">
    <name type="scientific">SAR86 cluster bacterium</name>
    <dbReference type="NCBI Taxonomy" id="2030880"/>
    <lineage>
        <taxon>Bacteria</taxon>
        <taxon>Pseudomonadati</taxon>
        <taxon>Pseudomonadota</taxon>
        <taxon>Gammaproteobacteria</taxon>
        <taxon>SAR86 cluster</taxon>
    </lineage>
</organism>
<dbReference type="SUPFAM" id="SSF53335">
    <property type="entry name" value="S-adenosyl-L-methionine-dependent methyltransferases"/>
    <property type="match status" value="1"/>
</dbReference>
<feature type="binding site" evidence="6">
    <location>
        <position position="51"/>
    </location>
    <ligand>
        <name>S-adenosyl-L-methionine</name>
        <dbReference type="ChEBI" id="CHEBI:59789"/>
    </ligand>
</feature>
<keyword evidence="3 6" id="KW-0489">Methyltransferase</keyword>
<evidence type="ECO:0000256" key="1">
    <source>
        <dbReference type="ARBA" id="ARBA00010396"/>
    </source>
</evidence>
<keyword evidence="2 6" id="KW-0698">rRNA processing</keyword>
<name>A0A937LZ06_9GAMM</name>
<feature type="binding site" evidence="6">
    <location>
        <position position="76"/>
    </location>
    <ligand>
        <name>S-adenosyl-L-methionine</name>
        <dbReference type="ChEBI" id="CHEBI:59789"/>
    </ligand>
</feature>
<feature type="binding site" evidence="6">
    <location>
        <begin position="31"/>
        <end position="33"/>
    </location>
    <ligand>
        <name>S-adenosyl-L-methionine</name>
        <dbReference type="ChEBI" id="CHEBI:59789"/>
    </ligand>
</feature>
<dbReference type="PANTHER" id="PTHR11265">
    <property type="entry name" value="S-ADENOSYL-METHYLTRANSFERASE MRAW"/>
    <property type="match status" value="1"/>
</dbReference>
<dbReference type="GO" id="GO:0071424">
    <property type="term" value="F:rRNA (cytosine-N4-)-methyltransferase activity"/>
    <property type="evidence" value="ECO:0007669"/>
    <property type="project" value="UniProtKB-UniRule"/>
</dbReference>
<comment type="function">
    <text evidence="6">Specifically methylates the N4 position of cytidine in position 1402 (C1402) of 16S rRNA.</text>
</comment>
<dbReference type="PANTHER" id="PTHR11265:SF0">
    <property type="entry name" value="12S RRNA N4-METHYLCYTIDINE METHYLTRANSFERASE"/>
    <property type="match status" value="1"/>
</dbReference>
<reference evidence="7" key="1">
    <citation type="submission" date="2020-10" db="EMBL/GenBank/DDBJ databases">
        <title>Microbiome of the Black Sea water column analyzed by genome centric metagenomics.</title>
        <authorList>
            <person name="Cabello-Yeves P.J."/>
            <person name="Callieri C."/>
            <person name="Picazo A."/>
            <person name="Mehrshad M."/>
            <person name="Haro-Moreno J.M."/>
            <person name="Roda-Garcia J."/>
            <person name="Dzembekova N."/>
            <person name="Slabakova V."/>
            <person name="Slabakova N."/>
            <person name="Moncheva S."/>
            <person name="Rodriguez-Valera F."/>
        </authorList>
    </citation>
    <scope>NUCLEOTIDE SEQUENCE</scope>
    <source>
        <strain evidence="7">BS30m-G43</strain>
    </source>
</reference>
<comment type="similarity">
    <text evidence="1 6">Belongs to the methyltransferase superfamily. RsmH family.</text>
</comment>
<dbReference type="EC" id="2.1.1.199" evidence="6"/>
<dbReference type="AlphaFoldDB" id="A0A937LZ06"/>
<proteinExistence type="inferred from homology"/>
<evidence type="ECO:0000256" key="6">
    <source>
        <dbReference type="HAMAP-Rule" id="MF_01007"/>
    </source>
</evidence>
<protein>
    <recommendedName>
        <fullName evidence="6">Ribosomal RNA small subunit methyltransferase H</fullName>
        <ecNumber evidence="6">2.1.1.199</ecNumber>
    </recommendedName>
    <alternativeName>
        <fullName evidence="6">16S rRNA m(4)C1402 methyltransferase</fullName>
    </alternativeName>
    <alternativeName>
        <fullName evidence="6">rRNA (cytosine-N(4)-)-methyltransferase RsmH</fullName>
    </alternativeName>
</protein>